<keyword evidence="3" id="KW-0012">Acyltransferase</keyword>
<gene>
    <name evidence="3" type="ORF">COV58_03495</name>
</gene>
<evidence type="ECO:0000313" key="3">
    <source>
        <dbReference type="EMBL" id="PIQ73251.1"/>
    </source>
</evidence>
<dbReference type="InterPro" id="IPR016039">
    <property type="entry name" value="Thiolase-like"/>
</dbReference>
<dbReference type="AlphaFoldDB" id="A0A2M6ITJ1"/>
<dbReference type="SUPFAM" id="SSF53901">
    <property type="entry name" value="Thiolase-like"/>
    <property type="match status" value="2"/>
</dbReference>
<dbReference type="EC" id="2.3.1.9" evidence="3"/>
<dbReference type="PIRSF" id="PIRSF000429">
    <property type="entry name" value="Ac-CoA_Ac_transf"/>
    <property type="match status" value="1"/>
</dbReference>
<dbReference type="NCBIfam" id="NF004720">
    <property type="entry name" value="PRK06064.1"/>
    <property type="match status" value="1"/>
</dbReference>
<dbReference type="Pfam" id="PF00108">
    <property type="entry name" value="Thiolase_N"/>
    <property type="match status" value="1"/>
</dbReference>
<comment type="caution">
    <text evidence="3">The sequence shown here is derived from an EMBL/GenBank/DDBJ whole genome shotgun (WGS) entry which is preliminary data.</text>
</comment>
<feature type="domain" description="Thiolase N-terminal" evidence="1">
    <location>
        <begin position="5"/>
        <end position="218"/>
    </location>
</feature>
<dbReference type="InterPro" id="IPR002155">
    <property type="entry name" value="Thiolase"/>
</dbReference>
<reference evidence="3 4" key="1">
    <citation type="submission" date="2017-09" db="EMBL/GenBank/DDBJ databases">
        <title>Depth-based differentiation of microbial function through sediment-hosted aquifers and enrichment of novel symbionts in the deep terrestrial subsurface.</title>
        <authorList>
            <person name="Probst A.J."/>
            <person name="Ladd B."/>
            <person name="Jarett J.K."/>
            <person name="Geller-Mcgrath D.E."/>
            <person name="Sieber C.M."/>
            <person name="Emerson J.B."/>
            <person name="Anantharaman K."/>
            <person name="Thomas B.C."/>
            <person name="Malmstrom R."/>
            <person name="Stieglmeier M."/>
            <person name="Klingl A."/>
            <person name="Woyke T."/>
            <person name="Ryan C.M."/>
            <person name="Banfield J.F."/>
        </authorList>
    </citation>
    <scope>NUCLEOTIDE SEQUENCE [LARGE SCALE GENOMIC DNA]</scope>
    <source>
        <strain evidence="3">CG11_big_fil_rev_8_21_14_0_20_36_8</strain>
    </source>
</reference>
<dbReference type="EMBL" id="PCVM01000081">
    <property type="protein sequence ID" value="PIQ73251.1"/>
    <property type="molecule type" value="Genomic_DNA"/>
</dbReference>
<dbReference type="CDD" id="cd00829">
    <property type="entry name" value="SCP-x_thiolase"/>
    <property type="match status" value="1"/>
</dbReference>
<dbReference type="GO" id="GO:0003985">
    <property type="term" value="F:acetyl-CoA C-acetyltransferase activity"/>
    <property type="evidence" value="ECO:0007669"/>
    <property type="project" value="UniProtKB-EC"/>
</dbReference>
<dbReference type="Proteomes" id="UP000231056">
    <property type="component" value="Unassembled WGS sequence"/>
</dbReference>
<dbReference type="Pfam" id="PF22691">
    <property type="entry name" value="Thiolase_C_1"/>
    <property type="match status" value="1"/>
</dbReference>
<dbReference type="Gene3D" id="3.40.47.10">
    <property type="match status" value="1"/>
</dbReference>
<name>A0A2M6ITJ1_9BACT</name>
<dbReference type="InterPro" id="IPR020616">
    <property type="entry name" value="Thiolase_N"/>
</dbReference>
<evidence type="ECO:0000259" key="1">
    <source>
        <dbReference type="Pfam" id="PF00108"/>
    </source>
</evidence>
<feature type="domain" description="Thiolase C-terminal" evidence="2">
    <location>
        <begin position="237"/>
        <end position="381"/>
    </location>
</feature>
<organism evidence="3 4">
    <name type="scientific">Candidatus Roizmanbacteria bacterium CG11_big_fil_rev_8_21_14_0_20_36_8</name>
    <dbReference type="NCBI Taxonomy" id="1974856"/>
    <lineage>
        <taxon>Bacteria</taxon>
        <taxon>Candidatus Roizmaniibacteriota</taxon>
    </lineage>
</organism>
<sequence length="382" mass="40846">MNSVIGYYSTKFGELWKMSLDDLFLAASCGVLESTKLEIGQIDAVFIGNMLGGVVDNQLLLSAHISEILEVDIPIYRLEAACASGGMAFQTANEYLKSHPESTVLVVGAEKMTDISATDITTALSTAASLDEQKVGLTFPGVYALLAQVYLNEYGYNEEHLAAVSVKNHAHGVLNDNAHFQRYVTIDNVLESPYIAYPLKVLDSSPISDGAAALILSNNKQLIKTRNSSVILASEMATDNISISKRRNLDEIYSTKKAGTEAFKKSKIIPLDVNVMEVHDCFSIAEILALEDLGFWKKGTGGGYAKEMATHIDSGNNLIVNTSGGLKAAGHPVGGTGVKQIGEVYLQLTGQAKRRQVKNTKYGLAHNVGGSGGVAIVTILGV</sequence>
<dbReference type="InterPro" id="IPR055140">
    <property type="entry name" value="Thiolase_C_2"/>
</dbReference>
<dbReference type="PANTHER" id="PTHR42870">
    <property type="entry name" value="ACETYL-COA C-ACETYLTRANSFERASE"/>
    <property type="match status" value="1"/>
</dbReference>
<evidence type="ECO:0000259" key="2">
    <source>
        <dbReference type="Pfam" id="PF22691"/>
    </source>
</evidence>
<protein>
    <submittedName>
        <fullName evidence="3">Acetyl-CoA acetyltransferase</fullName>
        <ecNumber evidence="3">2.3.1.9</ecNumber>
    </submittedName>
</protein>
<keyword evidence="3" id="KW-0808">Transferase</keyword>
<proteinExistence type="predicted"/>
<accession>A0A2M6ITJ1</accession>
<evidence type="ECO:0000313" key="4">
    <source>
        <dbReference type="Proteomes" id="UP000231056"/>
    </source>
</evidence>
<dbReference type="PANTHER" id="PTHR42870:SF6">
    <property type="entry name" value="ACETYL-COA C-ACYLTRANSFERASE"/>
    <property type="match status" value="1"/>
</dbReference>